<keyword evidence="2" id="KW-1185">Reference proteome</keyword>
<dbReference type="AlphaFoldDB" id="A0A1U8MPJ3"/>
<reference evidence="3" key="2">
    <citation type="submission" date="2025-08" db="UniProtKB">
        <authorList>
            <consortium name="RefSeq"/>
        </authorList>
    </citation>
    <scope>IDENTIFICATION</scope>
</reference>
<accession>A0A1U8MPJ3</accession>
<dbReference type="PaxDb" id="3635-A0A1U8MPJ3"/>
<dbReference type="STRING" id="3635.A0A1U8MPJ3"/>
<dbReference type="Pfam" id="PF01459">
    <property type="entry name" value="Porin_3"/>
    <property type="match status" value="1"/>
</dbReference>
<evidence type="ECO:0000256" key="1">
    <source>
        <dbReference type="ARBA" id="ARBA00009624"/>
    </source>
</evidence>
<protein>
    <submittedName>
        <fullName evidence="3">Mitochondrial outer membrane protein porin 1</fullName>
    </submittedName>
</protein>
<sequence>MNPGLYFAIGRKARDLLYKDYAQPQPLQIRYQSYDWSFDFSCQIEEVLPGLNTVFRVVVPDSSQAELQYLRDYVGFSAGIGLKANSAHGFDPIANISGVIGSTVVSLGADLGIDITTRTLNKFSAGLSLNSAFLIASMTLSDSCDSVKASVYHPLNPPTMTQLQLS</sequence>
<dbReference type="InterPro" id="IPR023614">
    <property type="entry name" value="Porin_dom_sf"/>
</dbReference>
<reference evidence="2" key="1">
    <citation type="journal article" date="2020" name="Nat. Genet.">
        <title>Genomic diversifications of five Gossypium allopolyploid species and their impact on cotton improvement.</title>
        <authorList>
            <person name="Chen Z.J."/>
            <person name="Sreedasyam A."/>
            <person name="Ando A."/>
            <person name="Song Q."/>
            <person name="De Santiago L.M."/>
            <person name="Hulse-Kemp A.M."/>
            <person name="Ding M."/>
            <person name="Ye W."/>
            <person name="Kirkbride R.C."/>
            <person name="Jenkins J."/>
            <person name="Plott C."/>
            <person name="Lovell J."/>
            <person name="Lin Y.M."/>
            <person name="Vaughn R."/>
            <person name="Liu B."/>
            <person name="Simpson S."/>
            <person name="Scheffler B.E."/>
            <person name="Wen L."/>
            <person name="Saski C.A."/>
            <person name="Grover C.E."/>
            <person name="Hu G."/>
            <person name="Conover J.L."/>
            <person name="Carlson J.W."/>
            <person name="Shu S."/>
            <person name="Boston L.B."/>
            <person name="Williams M."/>
            <person name="Peterson D.G."/>
            <person name="McGee K."/>
            <person name="Jones D.C."/>
            <person name="Wendel J.F."/>
            <person name="Stelly D.M."/>
            <person name="Grimwood J."/>
            <person name="Schmutz J."/>
        </authorList>
    </citation>
    <scope>NUCLEOTIDE SEQUENCE [LARGE SCALE GENOMIC DNA]</scope>
    <source>
        <strain evidence="2">cv. TM-1</strain>
    </source>
</reference>
<organism evidence="2 3">
    <name type="scientific">Gossypium hirsutum</name>
    <name type="common">Upland cotton</name>
    <name type="synonym">Gossypium mexicanum</name>
    <dbReference type="NCBI Taxonomy" id="3635"/>
    <lineage>
        <taxon>Eukaryota</taxon>
        <taxon>Viridiplantae</taxon>
        <taxon>Streptophyta</taxon>
        <taxon>Embryophyta</taxon>
        <taxon>Tracheophyta</taxon>
        <taxon>Spermatophyta</taxon>
        <taxon>Magnoliopsida</taxon>
        <taxon>eudicotyledons</taxon>
        <taxon>Gunneridae</taxon>
        <taxon>Pentapetalae</taxon>
        <taxon>rosids</taxon>
        <taxon>malvids</taxon>
        <taxon>Malvales</taxon>
        <taxon>Malvaceae</taxon>
        <taxon>Malvoideae</taxon>
        <taxon>Gossypium</taxon>
    </lineage>
</organism>
<dbReference type="GO" id="GO:0005741">
    <property type="term" value="C:mitochondrial outer membrane"/>
    <property type="evidence" value="ECO:0000318"/>
    <property type="project" value="GO_Central"/>
</dbReference>
<gene>
    <name evidence="3" type="primary">LOC107939849</name>
</gene>
<dbReference type="Proteomes" id="UP000818029">
    <property type="component" value="Chromosome A12"/>
</dbReference>
<dbReference type="GeneID" id="107939849"/>
<comment type="similarity">
    <text evidence="1">Belongs to the eukaryotic mitochondrial porin (TC 1.B.8.1) family.</text>
</comment>
<dbReference type="Gene3D" id="2.40.160.10">
    <property type="entry name" value="Porin"/>
    <property type="match status" value="1"/>
</dbReference>
<name>A0A1U8MPJ3_GOSHI</name>
<dbReference type="PANTHER" id="PTHR11743">
    <property type="entry name" value="VOLTAGE-DEPENDENT ANION-SELECTIVE CHANNEL"/>
    <property type="match status" value="1"/>
</dbReference>
<dbReference type="OrthoDB" id="7827681at2759"/>
<evidence type="ECO:0000313" key="2">
    <source>
        <dbReference type="Proteomes" id="UP000818029"/>
    </source>
</evidence>
<evidence type="ECO:0000313" key="3">
    <source>
        <dbReference type="RefSeq" id="XP_016728720.1"/>
    </source>
</evidence>
<dbReference type="RefSeq" id="XP_016728720.1">
    <property type="nucleotide sequence ID" value="XM_016873231.2"/>
</dbReference>
<dbReference type="GO" id="GO:0008308">
    <property type="term" value="F:voltage-gated monoatomic anion channel activity"/>
    <property type="evidence" value="ECO:0000318"/>
    <property type="project" value="GO_Central"/>
</dbReference>
<proteinExistence type="inferred from homology"/>
<dbReference type="PANTHER" id="PTHR11743:SF35">
    <property type="entry name" value="PORIN_VOLTAGE-DEPENDENT ANION-SELECTIVE CHANNEL PROTEIN"/>
    <property type="match status" value="1"/>
</dbReference>
<dbReference type="InterPro" id="IPR001925">
    <property type="entry name" value="Porin_Euk"/>
</dbReference>
<dbReference type="KEGG" id="ghi:107939849"/>
<dbReference type="InterPro" id="IPR027246">
    <property type="entry name" value="Porin_Euk/Tom40"/>
</dbReference>